<proteinExistence type="predicted"/>
<dbReference type="AlphaFoldDB" id="A0AAI9DNX1"/>
<evidence type="ECO:0008006" key="3">
    <source>
        <dbReference type="Google" id="ProtNLM"/>
    </source>
</evidence>
<sequence length="136" mass="16557">MIEYILIILFVLSFLSVVAINLYSSYIFRRNEYKYNKLLSDYRRRDLDLDMITNHAAFFGALLNYQKIIWFVRLYKGVKMKFTKDRYVQEEAYQFVQSLPEERIGWLLKVHQLYKVQFYLTALWILAGALIIWLYK</sequence>
<name>A0AAI9DNX1_PLUGE</name>
<protein>
    <recommendedName>
        <fullName evidence="3">Universal stress protein B</fullName>
    </recommendedName>
</protein>
<gene>
    <name evidence="2" type="ORF">QEG54_003915</name>
</gene>
<feature type="transmembrane region" description="Helical" evidence="1">
    <location>
        <begin position="6"/>
        <end position="28"/>
    </location>
</feature>
<accession>A0AAI9DNX1</accession>
<organism evidence="2">
    <name type="scientific">Pluralibacter gergoviae</name>
    <name type="common">Enterobacter gergoviae</name>
    <dbReference type="NCBI Taxonomy" id="61647"/>
    <lineage>
        <taxon>Bacteria</taxon>
        <taxon>Pseudomonadati</taxon>
        <taxon>Pseudomonadota</taxon>
        <taxon>Gammaproteobacteria</taxon>
        <taxon>Enterobacterales</taxon>
        <taxon>Enterobacteriaceae</taxon>
        <taxon>Pluralibacter</taxon>
    </lineage>
</organism>
<evidence type="ECO:0000313" key="2">
    <source>
        <dbReference type="EMBL" id="EML1473123.1"/>
    </source>
</evidence>
<keyword evidence="1" id="KW-1133">Transmembrane helix</keyword>
<dbReference type="RefSeq" id="WP_048288468.1">
    <property type="nucleotide sequence ID" value="NZ_CACVCI010000001.1"/>
</dbReference>
<reference evidence="2" key="1">
    <citation type="submission" date="2024-02" db="EMBL/GenBank/DDBJ databases">
        <authorList>
            <consortium name="Clinical and Environmental Microbiology Branch: Whole genome sequencing antimicrobial resistance pathogens in the healthcare setting"/>
        </authorList>
    </citation>
    <scope>NUCLEOTIDE SEQUENCE</scope>
    <source>
        <strain evidence="2">2021DK-00143</strain>
    </source>
</reference>
<dbReference type="EMBL" id="ABLOKC030000025">
    <property type="protein sequence ID" value="EML1473123.1"/>
    <property type="molecule type" value="Genomic_DNA"/>
</dbReference>
<evidence type="ECO:0000256" key="1">
    <source>
        <dbReference type="SAM" id="Phobius"/>
    </source>
</evidence>
<keyword evidence="1" id="KW-0812">Transmembrane</keyword>
<feature type="transmembrane region" description="Helical" evidence="1">
    <location>
        <begin position="49"/>
        <end position="72"/>
    </location>
</feature>
<comment type="caution">
    <text evidence="2">The sequence shown here is derived from an EMBL/GenBank/DDBJ whole genome shotgun (WGS) entry which is preliminary data.</text>
</comment>
<keyword evidence="1" id="KW-0472">Membrane</keyword>
<feature type="transmembrane region" description="Helical" evidence="1">
    <location>
        <begin position="116"/>
        <end position="135"/>
    </location>
</feature>